<dbReference type="EMBL" id="CAJPWZ010003265">
    <property type="protein sequence ID" value="CAG2255359.1"/>
    <property type="molecule type" value="Genomic_DNA"/>
</dbReference>
<dbReference type="GO" id="GO:0004386">
    <property type="term" value="F:helicase activity"/>
    <property type="evidence" value="ECO:0007669"/>
    <property type="project" value="InterPro"/>
</dbReference>
<sequence length="798" mass="92753">MASKSPGKLQPADFIEKLYKSNLQNEELLEILVKTMKVINRGIDNTKLSDDYLSLLVHLIAKASTCTAQRKTQKVLQLLNMLSDSSLITTRSIPLLVGVTCNNSCDHDFHCLLSDYITILQELYIRMPHLCSTPHVIGLVEFLKGQVNECDDCEDKNKMVDFVFELKNDIMKIAEERSKPKHVKKQDIEDQFAPPEDFRTMSVVPGQIDVLYAPNFLRRNKVFGKYLDLDHYLDVQFRLYREDCVSPLRDALLEFKQKDREIRSGKFRLESGLVYRNVLVLNQSTSIDNGEVFELQLDSDHSKRINWIKSKRLIYGSLLLVSFDRFKTIFFAVVAECERDTLQKTGCFAVQVFKSGSNVKLPRNEYGIMIEATSAYFEAYKHVLKALQRIKEETFPFQRYLVLCEKDVSMPSYILKDCVYDLRPLIKNSRIGIKNTQRGNRRIGMSRQTLTNEIRLFQEDWPSTAVLRMDESQRNAFISALTKEFVLIQGPPGTGKTYLGLQIAKALLHNSGRWQQMDSIGEDEEDKKPETLPKPYMLVVCYTNHALDQFVEGIVNFMPENLYDGRFPRVVRFGSRCKNPKVEELSIKNLRRKARYEFNNPRAGVIEKATAAKRKIKEIRETIEALQSRNIVLWFNILKSVLSENHVNQFGDNKSIVWLQWLHVLEQSWYKEVNKHYQNQQSDKEIKDQLIAMETEHKEEELITVISESEHAFNERYLEVDDVGFSLNTDTIGLDLDMQYENQLKRTDKLEEKCRLILRLEKEKAAKELHYGENMSEDQVIDVKKYLDTFDGRSLENV</sequence>
<dbReference type="SUPFAM" id="SSF52540">
    <property type="entry name" value="P-loop containing nucleoside triphosphate hydrolases"/>
    <property type="match status" value="1"/>
</dbReference>
<dbReference type="GO" id="GO:0031380">
    <property type="term" value="C:nuclear RNA-directed RNA polymerase complex"/>
    <property type="evidence" value="ECO:0007669"/>
    <property type="project" value="TreeGrafter"/>
</dbReference>
<dbReference type="Pfam" id="PF13086">
    <property type="entry name" value="AAA_11"/>
    <property type="match status" value="1"/>
</dbReference>
<organism evidence="3 4">
    <name type="scientific">Mytilus edulis</name>
    <name type="common">Blue mussel</name>
    <dbReference type="NCBI Taxonomy" id="6550"/>
    <lineage>
        <taxon>Eukaryota</taxon>
        <taxon>Metazoa</taxon>
        <taxon>Spiralia</taxon>
        <taxon>Lophotrochozoa</taxon>
        <taxon>Mollusca</taxon>
        <taxon>Bivalvia</taxon>
        <taxon>Autobranchia</taxon>
        <taxon>Pteriomorphia</taxon>
        <taxon>Mytilida</taxon>
        <taxon>Mytiloidea</taxon>
        <taxon>Mytilidae</taxon>
        <taxon>Mytilinae</taxon>
        <taxon>Mytilus</taxon>
    </lineage>
</organism>
<evidence type="ECO:0008006" key="5">
    <source>
        <dbReference type="Google" id="ProtNLM"/>
    </source>
</evidence>
<comment type="caution">
    <text evidence="3">The sequence shown here is derived from an EMBL/GenBank/DDBJ whole genome shotgun (WGS) entry which is preliminary data.</text>
</comment>
<dbReference type="InterPro" id="IPR027417">
    <property type="entry name" value="P-loop_NTPase"/>
</dbReference>
<proteinExistence type="predicted"/>
<dbReference type="Pfam" id="PF25396">
    <property type="entry name" value="ZNFX1"/>
    <property type="match status" value="1"/>
</dbReference>
<gene>
    <name evidence="3" type="ORF">MEDL_66754</name>
</gene>
<feature type="domain" description="DNA2/NAM7 helicase helicase" evidence="1">
    <location>
        <begin position="469"/>
        <end position="695"/>
    </location>
</feature>
<evidence type="ECO:0000259" key="1">
    <source>
        <dbReference type="Pfam" id="PF13086"/>
    </source>
</evidence>
<dbReference type="PANTHER" id="PTHR10887">
    <property type="entry name" value="DNA2/NAM7 HELICASE FAMILY"/>
    <property type="match status" value="1"/>
</dbReference>
<dbReference type="GO" id="GO:0031048">
    <property type="term" value="P:regulatory ncRNA-mediated heterochromatin formation"/>
    <property type="evidence" value="ECO:0007669"/>
    <property type="project" value="TreeGrafter"/>
</dbReference>
<name>A0A8S3VBK3_MYTED</name>
<dbReference type="InterPro" id="IPR045055">
    <property type="entry name" value="DNA2/NAM7-like"/>
</dbReference>
<dbReference type="AlphaFoldDB" id="A0A8S3VBK3"/>
<feature type="domain" description="ZNFX1" evidence="2">
    <location>
        <begin position="271"/>
        <end position="373"/>
    </location>
</feature>
<dbReference type="Gene3D" id="3.40.50.300">
    <property type="entry name" value="P-loop containing nucleotide triphosphate hydrolases"/>
    <property type="match status" value="1"/>
</dbReference>
<dbReference type="InterPro" id="IPR057373">
    <property type="entry name" value="ZNFX1"/>
</dbReference>
<keyword evidence="4" id="KW-1185">Reference proteome</keyword>
<reference evidence="3" key="1">
    <citation type="submission" date="2021-03" db="EMBL/GenBank/DDBJ databases">
        <authorList>
            <person name="Bekaert M."/>
        </authorList>
    </citation>
    <scope>NUCLEOTIDE SEQUENCE</scope>
</reference>
<accession>A0A8S3VBK3</accession>
<dbReference type="InterPro" id="IPR041677">
    <property type="entry name" value="DNA2/NAM7_AAA_11"/>
</dbReference>
<dbReference type="Proteomes" id="UP000683360">
    <property type="component" value="Unassembled WGS sequence"/>
</dbReference>
<protein>
    <recommendedName>
        <fullName evidence="5">DNA2/NAM7 helicase helicase domain-containing protein</fullName>
    </recommendedName>
</protein>
<evidence type="ECO:0000259" key="2">
    <source>
        <dbReference type="Pfam" id="PF25396"/>
    </source>
</evidence>
<dbReference type="PANTHER" id="PTHR10887:SF341">
    <property type="entry name" value="NFX1-TYPE ZINC FINGER-CONTAINING PROTEIN 1"/>
    <property type="match status" value="1"/>
</dbReference>
<dbReference type="OrthoDB" id="2423195at2759"/>
<evidence type="ECO:0000313" key="3">
    <source>
        <dbReference type="EMBL" id="CAG2255359.1"/>
    </source>
</evidence>
<evidence type="ECO:0000313" key="4">
    <source>
        <dbReference type="Proteomes" id="UP000683360"/>
    </source>
</evidence>